<dbReference type="GO" id="GO:0000049">
    <property type="term" value="F:tRNA binding"/>
    <property type="evidence" value="ECO:0000318"/>
    <property type="project" value="GO_Central"/>
</dbReference>
<reference evidence="12 13" key="1">
    <citation type="journal article" date="2007" name="Science">
        <title>Sea anemone genome reveals ancestral eumetazoan gene repertoire and genomic organization.</title>
        <authorList>
            <person name="Putnam N.H."/>
            <person name="Srivastava M."/>
            <person name="Hellsten U."/>
            <person name="Dirks B."/>
            <person name="Chapman J."/>
            <person name="Salamov A."/>
            <person name="Terry A."/>
            <person name="Shapiro H."/>
            <person name="Lindquist E."/>
            <person name="Kapitonov V.V."/>
            <person name="Jurka J."/>
            <person name="Genikhovich G."/>
            <person name="Grigoriev I.V."/>
            <person name="Lucas S.M."/>
            <person name="Steele R.E."/>
            <person name="Finnerty J.R."/>
            <person name="Technau U."/>
            <person name="Martindale M.Q."/>
            <person name="Rokhsar D.S."/>
        </authorList>
    </citation>
    <scope>NUCLEOTIDE SEQUENCE [LARGE SCALE GENOMIC DNA]</scope>
    <source>
        <strain evidence="13">CH2 X CH6</strain>
    </source>
</reference>
<evidence type="ECO:0000259" key="10">
    <source>
        <dbReference type="Pfam" id="PF23925"/>
    </source>
</evidence>
<evidence type="ECO:0000256" key="4">
    <source>
        <dbReference type="ARBA" id="ARBA00022694"/>
    </source>
</evidence>
<evidence type="ECO:0000259" key="8">
    <source>
        <dbReference type="Pfam" id="PF23797"/>
    </source>
</evidence>
<dbReference type="eggNOG" id="KOG1920">
    <property type="taxonomic scope" value="Eukaryota"/>
</dbReference>
<evidence type="ECO:0000259" key="7">
    <source>
        <dbReference type="Pfam" id="PF04762"/>
    </source>
</evidence>
<dbReference type="UniPathway" id="UPA00988"/>
<dbReference type="GO" id="GO:0002926">
    <property type="term" value="P:tRNA wobble base 5-methoxycarbonylmethyl-2-thiouridinylation"/>
    <property type="evidence" value="ECO:0000318"/>
    <property type="project" value="GO_Central"/>
</dbReference>
<keyword evidence="13" id="KW-1185">Reference proteome</keyword>
<dbReference type="Gene3D" id="2.130.10.10">
    <property type="entry name" value="YVTN repeat-like/Quinoprotein amine dehydrogenase"/>
    <property type="match status" value="1"/>
</dbReference>
<evidence type="ECO:0000256" key="5">
    <source>
        <dbReference type="ARBA" id="ARBA00029535"/>
    </source>
</evidence>
<dbReference type="InterPro" id="IPR056166">
    <property type="entry name" value="TPR_ELP1"/>
</dbReference>
<evidence type="ECO:0000259" key="9">
    <source>
        <dbReference type="Pfam" id="PF23878"/>
    </source>
</evidence>
<keyword evidence="3 6" id="KW-0963">Cytoplasm</keyword>
<feature type="domain" description="ELP1 alpha-solenoid" evidence="10">
    <location>
        <begin position="743"/>
        <end position="909"/>
    </location>
</feature>
<dbReference type="EMBL" id="DS469651">
    <property type="protein sequence ID" value="EDO37251.1"/>
    <property type="molecule type" value="Genomic_DNA"/>
</dbReference>
<comment type="subcellular location">
    <subcellularLocation>
        <location evidence="6">Cytoplasm</location>
    </subcellularLocation>
    <subcellularLocation>
        <location evidence="6">Nucleus</location>
    </subcellularLocation>
</comment>
<feature type="domain" description="ELP1 first N-terminal beta-propeller" evidence="7">
    <location>
        <begin position="1"/>
        <end position="357"/>
    </location>
</feature>
<name>A7SGD5_NEMVE</name>
<evidence type="ECO:0000256" key="2">
    <source>
        <dbReference type="ARBA" id="ARBA00006086"/>
    </source>
</evidence>
<dbReference type="STRING" id="45351.A7SGD5"/>
<dbReference type="Pfam" id="PF23936">
    <property type="entry name" value="HB_ELP1"/>
    <property type="match status" value="1"/>
</dbReference>
<feature type="domain" description="ELP1 TPR" evidence="9">
    <location>
        <begin position="916"/>
        <end position="1079"/>
    </location>
</feature>
<proteinExistence type="inferred from homology"/>
<evidence type="ECO:0000313" key="13">
    <source>
        <dbReference type="Proteomes" id="UP000001593"/>
    </source>
</evidence>
<organism evidence="12 13">
    <name type="scientific">Nematostella vectensis</name>
    <name type="common">Starlet sea anemone</name>
    <dbReference type="NCBI Taxonomy" id="45351"/>
    <lineage>
        <taxon>Eukaryota</taxon>
        <taxon>Metazoa</taxon>
        <taxon>Cnidaria</taxon>
        <taxon>Anthozoa</taxon>
        <taxon>Hexacorallia</taxon>
        <taxon>Actiniaria</taxon>
        <taxon>Edwardsiidae</taxon>
        <taxon>Nematostella</taxon>
    </lineage>
</organism>
<dbReference type="InterPro" id="IPR056165">
    <property type="entry name" value="Beta-prop_ELP1_2nd"/>
</dbReference>
<dbReference type="OMA" id="WRESLYC"/>
<gene>
    <name evidence="12" type="ORF">NEMVEDRAFT_v1g189570</name>
</gene>
<dbReference type="PhylomeDB" id="A7SGD5"/>
<evidence type="ECO:0000313" key="12">
    <source>
        <dbReference type="EMBL" id="EDO37251.1"/>
    </source>
</evidence>
<dbReference type="GO" id="GO:0005634">
    <property type="term" value="C:nucleus"/>
    <property type="evidence" value="ECO:0007669"/>
    <property type="project" value="UniProtKB-SubCell"/>
</dbReference>
<dbReference type="AlphaFoldDB" id="A7SGD5"/>
<evidence type="ECO:0000256" key="1">
    <source>
        <dbReference type="ARBA" id="ARBA00005043"/>
    </source>
</evidence>
<dbReference type="PANTHER" id="PTHR12747:SF0">
    <property type="entry name" value="ELONGATOR COMPLEX PROTEIN 1"/>
    <property type="match status" value="1"/>
</dbReference>
<feature type="domain" description="ELP1 three-helical bundle" evidence="11">
    <location>
        <begin position="1088"/>
        <end position="1176"/>
    </location>
</feature>
<protein>
    <recommendedName>
        <fullName evidence="5 6">Elongator complex protein 1</fullName>
    </recommendedName>
</protein>
<dbReference type="InParanoid" id="A7SGD5"/>
<evidence type="ECO:0000256" key="3">
    <source>
        <dbReference type="ARBA" id="ARBA00022490"/>
    </source>
</evidence>
<dbReference type="PANTHER" id="PTHR12747">
    <property type="entry name" value="ELONGATOR COMPLEX PROTEIN 1"/>
    <property type="match status" value="1"/>
</dbReference>
<comment type="function">
    <text evidence="6">Component of the elongator complex which is required for multiple tRNA modifications, including mcm5U (5-methoxycarbonylmethyl uridine), mcm5s2U (5-methoxycarbonylmethyl-2-thiouridine), and ncm5U (5-carbamoylmethyl uridine). The elongator complex catalyzes formation of carboxymethyluridine in the wobble base at position 34 in tRNAs.</text>
</comment>
<dbReference type="GO" id="GO:0005829">
    <property type="term" value="C:cytosol"/>
    <property type="evidence" value="ECO:0000318"/>
    <property type="project" value="GO_Central"/>
</dbReference>
<dbReference type="InterPro" id="IPR006849">
    <property type="entry name" value="Elp1"/>
</dbReference>
<dbReference type="Proteomes" id="UP000001593">
    <property type="component" value="Unassembled WGS sequence"/>
</dbReference>
<keyword evidence="4" id="KW-0819">tRNA processing</keyword>
<dbReference type="InterPro" id="IPR056164">
    <property type="entry name" value="Beta-prop_ELP1_1st"/>
</dbReference>
<dbReference type="GO" id="GO:0033588">
    <property type="term" value="C:elongator holoenzyme complex"/>
    <property type="evidence" value="ECO:0000318"/>
    <property type="project" value="GO_Central"/>
</dbReference>
<dbReference type="Pfam" id="PF23925">
    <property type="entry name" value="A-sol_ELP1"/>
    <property type="match status" value="1"/>
</dbReference>
<accession>A7SGD5</accession>
<comment type="similarity">
    <text evidence="2 6">Belongs to the ELP1/IKA1 family.</text>
</comment>
<evidence type="ECO:0000256" key="6">
    <source>
        <dbReference type="PIRNR" id="PIRNR017233"/>
    </source>
</evidence>
<evidence type="ECO:0000259" key="11">
    <source>
        <dbReference type="Pfam" id="PF23936"/>
    </source>
</evidence>
<dbReference type="Pfam" id="PF23797">
    <property type="entry name" value="Beta-prop_ELP1_2nd"/>
    <property type="match status" value="1"/>
</dbReference>
<dbReference type="PIRSF" id="PIRSF017233">
    <property type="entry name" value="IKAP"/>
    <property type="match status" value="1"/>
</dbReference>
<dbReference type="Pfam" id="PF04762">
    <property type="entry name" value="Beta-prop_ELP1_1st"/>
    <property type="match status" value="1"/>
</dbReference>
<dbReference type="HOGENOM" id="CLU_001477_1_0_1"/>
<dbReference type="Pfam" id="PF23878">
    <property type="entry name" value="TPR_ELP1"/>
    <property type="match status" value="1"/>
</dbReference>
<keyword evidence="6" id="KW-0539">Nucleus</keyword>
<dbReference type="SUPFAM" id="SSF69322">
    <property type="entry name" value="Tricorn protease domain 2"/>
    <property type="match status" value="1"/>
</dbReference>
<dbReference type="InterPro" id="IPR015943">
    <property type="entry name" value="WD40/YVTN_repeat-like_dom_sf"/>
</dbReference>
<feature type="domain" description="ELP1 N-terminal second beta-propeller" evidence="8">
    <location>
        <begin position="396"/>
        <end position="684"/>
    </location>
</feature>
<comment type="pathway">
    <text evidence="1">tRNA modification; 5-methoxycarbonylmethyl-2-thiouridine-tRNA biosynthesis.</text>
</comment>
<dbReference type="InterPro" id="IPR056169">
    <property type="entry name" value="HB_ELP1"/>
</dbReference>
<dbReference type="InterPro" id="IPR056167">
    <property type="entry name" value="A-sol_ELP1"/>
</dbReference>
<sequence length="1280" mass="143324">MKNLELLRCVPVTELGSFSSPPSCLTVDCDTGIIYTASTVEIIGLQPESQEVVVTSSLATNDYFPDNNSNVIGIQHLPDLESVCVCMGSGDVLLYNTLTQQTECVGSTDSGISCMAWSPDLELVVFTTGENTVIMMTKDFDPITEFPIHTAEFGQDEPINVGWGKKETQFHGSAGKPSTETLKPTVTPSFPWDDHHCRISWRGDGQYFVVSAIEPATDARKLRVWSREGVLMTSSEEVDGLEQSLCWKPSGSLIASTQRKPHRHDVVFFERNGLRHGEFTLPFQRMEVKVIEMQWSTDSTVLAIRIEEMLPEDRQNAIPRSYIQLWTVNNYHWYLKQELAFPASASDRVACFSWDPENALKLHLITGGGQYASYEWTWSTLHSQSHSTHNISTVAVIDGANLLLTPMKYMVVPPPMAAQTVAMPAAIQSVTFAPPPACNDMAVLLSSGDIAILRMPSAPAEFIPPGSPPRLQGVYSIIDPDLPGLWRGPGALHHVTWWRDDKLVGVVWNAMSQSEALCEITIKDKGEGGTELVVSHVTELDEPAMRVTSNPDTGSLAIQLVSGVILKYNSDKDGARVSQWLNEIGQQVSLPQTCVQMRIAQIGNKEIILGLTSHYRLYADDKEVATNCTSFAVHDEFLLLSTHAHTCRCISLLPSSQGLPVLLEDKPNALDESIRRVERGSQIVVAVTQDTKVILQVSAEFNHSLPLILNPDVNYRVLSGTIYRELYYMESARVRILFTSSAKNERLFLANIETFLKQVESVAFINLFLSDLRDEDTTITMYGDFYPCATKRGSSSDKTKIDTVCDACREALQNLGKEKYLLSILMSYAKKTEPELETVLSIIRDLKNKQVDTSLGVTSEEALKYVLFLVDVNQMFDVALGMYDFQLVLMVAEKSQKDPKEYLPFLNNLRQMETNYQRYMIDKHLKRFTKAIKNLSLCGSEHFHELVTLVKEKSLYKEALKLYSKTTKEYQDISICYGKHLFEKKKYEEAGIVFSRVGAHSQALEAFQRCCSWRHAFCVSSQLEETEEKKMERARGMAAYLKEHHRFTEAATVLEDYAKDPEEAIVSLLDGSEWDEALRMIYKHNRVDIIETNLKPALVEGCRSERSITAQHSENFTKYKERLHIVRETKERLRIELLENGTLRDDTDADIFSDTSSITGQSGFGSSVGSKGTRSTGEHVTSLLRALALFGFDSEADALQKEFHVLVTLIEGSLSDIWLPQEISSTEQTIVQASGPGATVNSIIAAMNQSPSANQTQEKDSNVIKVVMYILEEKFVSHCR</sequence>